<sequence length="85" mass="9884">MDEKKTESECKSDNGIDQTKIEEIQERIQSEISNNDQNPMNQPSLLYEVISRSTTIQSSQGSNQWDNVDDSYFNDPKYICKQIYV</sequence>
<dbReference type="AlphaFoldDB" id="W7XHV5"/>
<dbReference type="InParanoid" id="W7XHV5"/>
<gene>
    <name evidence="2" type="ORF">TTHERM_000499609</name>
</gene>
<dbReference type="RefSeq" id="XP_012654696.1">
    <property type="nucleotide sequence ID" value="XM_012799242.1"/>
</dbReference>
<dbReference type="KEGG" id="tet:TTHERM_000499609"/>
<evidence type="ECO:0000256" key="1">
    <source>
        <dbReference type="SAM" id="MobiDB-lite"/>
    </source>
</evidence>
<evidence type="ECO:0000313" key="3">
    <source>
        <dbReference type="Proteomes" id="UP000009168"/>
    </source>
</evidence>
<dbReference type="EMBL" id="GG662548">
    <property type="protein sequence ID" value="EWS72759.1"/>
    <property type="molecule type" value="Genomic_DNA"/>
</dbReference>
<dbReference type="Proteomes" id="UP000009168">
    <property type="component" value="Unassembled WGS sequence"/>
</dbReference>
<protein>
    <submittedName>
        <fullName evidence="2">Uncharacterized protein</fullName>
    </submittedName>
</protein>
<evidence type="ECO:0000313" key="2">
    <source>
        <dbReference type="EMBL" id="EWS72759.1"/>
    </source>
</evidence>
<keyword evidence="3" id="KW-1185">Reference proteome</keyword>
<feature type="region of interest" description="Disordered" evidence="1">
    <location>
        <begin position="1"/>
        <end position="20"/>
    </location>
</feature>
<accession>W7XHV5</accession>
<proteinExistence type="predicted"/>
<dbReference type="GeneID" id="24439315"/>
<name>W7XHV5_TETTS</name>
<reference evidence="3" key="1">
    <citation type="journal article" date="2006" name="PLoS Biol.">
        <title>Macronuclear genome sequence of the ciliate Tetrahymena thermophila, a model eukaryote.</title>
        <authorList>
            <person name="Eisen J.A."/>
            <person name="Coyne R.S."/>
            <person name="Wu M."/>
            <person name="Wu D."/>
            <person name="Thiagarajan M."/>
            <person name="Wortman J.R."/>
            <person name="Badger J.H."/>
            <person name="Ren Q."/>
            <person name="Amedeo P."/>
            <person name="Jones K.M."/>
            <person name="Tallon L.J."/>
            <person name="Delcher A.L."/>
            <person name="Salzberg S.L."/>
            <person name="Silva J.C."/>
            <person name="Haas B.J."/>
            <person name="Majoros W.H."/>
            <person name="Farzad M."/>
            <person name="Carlton J.M."/>
            <person name="Smith R.K. Jr."/>
            <person name="Garg J."/>
            <person name="Pearlman R.E."/>
            <person name="Karrer K.M."/>
            <person name="Sun L."/>
            <person name="Manning G."/>
            <person name="Elde N.C."/>
            <person name="Turkewitz A.P."/>
            <person name="Asai D.J."/>
            <person name="Wilkes D.E."/>
            <person name="Wang Y."/>
            <person name="Cai H."/>
            <person name="Collins K."/>
            <person name="Stewart B.A."/>
            <person name="Lee S.R."/>
            <person name="Wilamowska K."/>
            <person name="Weinberg Z."/>
            <person name="Ruzzo W.L."/>
            <person name="Wloga D."/>
            <person name="Gaertig J."/>
            <person name="Frankel J."/>
            <person name="Tsao C.-C."/>
            <person name="Gorovsky M.A."/>
            <person name="Keeling P.J."/>
            <person name="Waller R.F."/>
            <person name="Patron N.J."/>
            <person name="Cherry J.M."/>
            <person name="Stover N.A."/>
            <person name="Krieger C.J."/>
            <person name="del Toro C."/>
            <person name="Ryder H.F."/>
            <person name="Williamson S.C."/>
            <person name="Barbeau R.A."/>
            <person name="Hamilton E.P."/>
            <person name="Orias E."/>
        </authorList>
    </citation>
    <scope>NUCLEOTIDE SEQUENCE [LARGE SCALE GENOMIC DNA]</scope>
    <source>
        <strain evidence="3">SB210</strain>
    </source>
</reference>
<organism evidence="2 3">
    <name type="scientific">Tetrahymena thermophila (strain SB210)</name>
    <dbReference type="NCBI Taxonomy" id="312017"/>
    <lineage>
        <taxon>Eukaryota</taxon>
        <taxon>Sar</taxon>
        <taxon>Alveolata</taxon>
        <taxon>Ciliophora</taxon>
        <taxon>Intramacronucleata</taxon>
        <taxon>Oligohymenophorea</taxon>
        <taxon>Hymenostomatida</taxon>
        <taxon>Tetrahymenina</taxon>
        <taxon>Tetrahymenidae</taxon>
        <taxon>Tetrahymena</taxon>
    </lineage>
</organism>